<accession>A0A7L9RU09</accession>
<gene>
    <name evidence="1" type="ORF">CPBP_00639</name>
</gene>
<evidence type="ECO:0008006" key="3">
    <source>
        <dbReference type="Google" id="ProtNLM"/>
    </source>
</evidence>
<evidence type="ECO:0000313" key="2">
    <source>
        <dbReference type="Proteomes" id="UP000594001"/>
    </source>
</evidence>
<keyword evidence="2" id="KW-1185">Reference proteome</keyword>
<dbReference type="RefSeq" id="WP_350332605.1">
    <property type="nucleotide sequence ID" value="NZ_CP054719.1"/>
</dbReference>
<dbReference type="EMBL" id="CP054719">
    <property type="protein sequence ID" value="QOL19868.1"/>
    <property type="molecule type" value="Genomic_DNA"/>
</dbReference>
<organism evidence="1 2">
    <name type="scientific">Candidatus Bodocaedibacter vickermanii</name>
    <dbReference type="NCBI Taxonomy" id="2741701"/>
    <lineage>
        <taxon>Bacteria</taxon>
        <taxon>Pseudomonadati</taxon>
        <taxon>Pseudomonadota</taxon>
        <taxon>Alphaproteobacteria</taxon>
        <taxon>Holosporales</taxon>
        <taxon>Candidatus Paracaedibacteraceae</taxon>
        <taxon>Candidatus Bodocaedibacter</taxon>
    </lineage>
</organism>
<evidence type="ECO:0000313" key="1">
    <source>
        <dbReference type="EMBL" id="QOL19868.1"/>
    </source>
</evidence>
<protein>
    <recommendedName>
        <fullName evidence="3">Flagellar protein FliS</fullName>
    </recommendedName>
</protein>
<proteinExistence type="predicted"/>
<dbReference type="AlphaFoldDB" id="A0A7L9RU09"/>
<dbReference type="Proteomes" id="UP000594001">
    <property type="component" value="Chromosome"/>
</dbReference>
<dbReference type="KEGG" id="pbal:CPBP_00639"/>
<reference evidence="1 2" key="1">
    <citation type="submission" date="2020-06" db="EMBL/GenBank/DDBJ databases">
        <title>The endosymbiont of the kinetoplastid Bodo saltans is a Paracaedibacter-like alpha-proteobacterium possessing a putative toxin-antitoxin system.</title>
        <authorList>
            <person name="Midha S."/>
            <person name="Rigden D.J."/>
            <person name="Siozios S."/>
            <person name="Hurst G.D.D."/>
            <person name="Jackson A.P."/>
        </authorList>
    </citation>
    <scope>NUCLEOTIDE SEQUENCE [LARGE SCALE GENOMIC DNA]</scope>
    <source>
        <strain evidence="1">Lake Konstanz</strain>
    </source>
</reference>
<sequence length="129" mass="14906">MKRFTDMYKRNNSSGLSFTQIIAKAFRKAETLSTEIIDAIEHKNFEQRYLNSEEIIRLMVELHATFSSDPPEGIDRAMQKYCLGNINLITKINLKNDKDLAITLKQSFFEVSNMWEDYRAPSESNATSS</sequence>
<name>A0A7L9RU09_9PROT</name>